<dbReference type="Gene3D" id="1.25.40.10">
    <property type="entry name" value="Tetratricopeptide repeat domain"/>
    <property type="match status" value="2"/>
</dbReference>
<accession>A0A5C0B0G4</accession>
<dbReference type="GO" id="GO:0016757">
    <property type="term" value="F:glycosyltransferase activity"/>
    <property type="evidence" value="ECO:0007669"/>
    <property type="project" value="InterPro"/>
</dbReference>
<dbReference type="OrthoDB" id="9814129at2"/>
<dbReference type="EMBL" id="CP043046">
    <property type="protein sequence ID" value="QEI07446.1"/>
    <property type="molecule type" value="Genomic_DNA"/>
</dbReference>
<dbReference type="PANTHER" id="PTHR44809">
    <property type="match status" value="1"/>
</dbReference>
<evidence type="ECO:0000256" key="1">
    <source>
        <dbReference type="PROSITE-ProRule" id="PRU00339"/>
    </source>
</evidence>
<dbReference type="PANTHER" id="PTHR44809:SF1">
    <property type="entry name" value="PROTEIN O-MANNOSYL-TRANSFERASE TMTC1"/>
    <property type="match status" value="1"/>
</dbReference>
<dbReference type="InterPro" id="IPR011990">
    <property type="entry name" value="TPR-like_helical_dom_sf"/>
</dbReference>
<dbReference type="Pfam" id="PF13432">
    <property type="entry name" value="TPR_16"/>
    <property type="match status" value="2"/>
</dbReference>
<dbReference type="SUPFAM" id="SSF53756">
    <property type="entry name" value="UDP-Glycosyltransferase/glycogen phosphorylase"/>
    <property type="match status" value="1"/>
</dbReference>
<feature type="repeat" description="TPR" evidence="1">
    <location>
        <begin position="43"/>
        <end position="76"/>
    </location>
</feature>
<dbReference type="InterPro" id="IPR052943">
    <property type="entry name" value="TMTC_O-mannosyl-trnsfr"/>
</dbReference>
<reference evidence="2 3" key="1">
    <citation type="submission" date="2019-08" db="EMBL/GenBank/DDBJ databases">
        <title>Amphibian skin-associated Pigmentiphaga: genome sequence and occurrence across geography and hosts.</title>
        <authorList>
            <person name="Bletz M.C."/>
            <person name="Bunk B."/>
            <person name="Sproeer C."/>
            <person name="Biwer P."/>
            <person name="Reiter S."/>
            <person name="Rabemananjara F.C.E."/>
            <person name="Schulz S."/>
            <person name="Overmann J."/>
            <person name="Vences M."/>
        </authorList>
    </citation>
    <scope>NUCLEOTIDE SEQUENCE [LARGE SCALE GENOMIC DNA]</scope>
    <source>
        <strain evidence="2 3">Mada1488</strain>
    </source>
</reference>
<dbReference type="PROSITE" id="PS50005">
    <property type="entry name" value="TPR"/>
    <property type="match status" value="2"/>
</dbReference>
<dbReference type="Proteomes" id="UP000325161">
    <property type="component" value="Chromosome"/>
</dbReference>
<dbReference type="AlphaFoldDB" id="A0A5C0B0G4"/>
<gene>
    <name evidence="2" type="ORF">FXN63_17580</name>
</gene>
<name>A0A5C0B0G4_9BURK</name>
<keyword evidence="1" id="KW-0802">TPR repeat</keyword>
<dbReference type="RefSeq" id="WP_148816493.1">
    <property type="nucleotide sequence ID" value="NZ_CP043046.1"/>
</dbReference>
<sequence>MTSNVYAEATPCFAERASHLTAKDDAAAEQCFHEALRLAPGLPEPYVNLGILHERRQDWESAERYYRQAIDVDASCAAAHLNLGNLLVHTGRTADAEVSYFEALQCDPTEPRAWSNLGTLLSEDRRNEQATRDAEAEACYRQALSLSPTYATARFHLACLLLRQGRFQEGWQAFESRHQPDSQWRTLPLPEWRGETLTGKRVLVCCEDGYGDMIQFCRYLPWLKARGAARVTLICQPPLVRLLRTLEGVDEVFSPGNMPSTKRFDVWTLPMSLPGLFETGLESIPDVVPYLQPVTSLHDEAPEVNERRMRVGLVWQGDPRHSNDAQRSLRHLRMLSRLGDLPDIEFVSLQHGKASREIHDLPSSFTVNEELPPNADFADIAALIDDLDLVIAVDTAVAHLAGALAVPCFLLLPAHQTDWRWMKRRADTPWYPTTRLFRQPPFASWAPVVDAVFIALRDLQAAREAAAEVVTQ</sequence>
<dbReference type="SUPFAM" id="SSF48452">
    <property type="entry name" value="TPR-like"/>
    <property type="match status" value="1"/>
</dbReference>
<dbReference type="KEGG" id="pacr:FXN63_17580"/>
<keyword evidence="3" id="KW-1185">Reference proteome</keyword>
<dbReference type="InterPro" id="IPR019734">
    <property type="entry name" value="TPR_rpt"/>
</dbReference>
<dbReference type="Pfam" id="PF01075">
    <property type="entry name" value="Glyco_transf_9"/>
    <property type="match status" value="1"/>
</dbReference>
<evidence type="ECO:0000313" key="3">
    <source>
        <dbReference type="Proteomes" id="UP000325161"/>
    </source>
</evidence>
<dbReference type="SMART" id="SM00028">
    <property type="entry name" value="TPR"/>
    <property type="match status" value="4"/>
</dbReference>
<dbReference type="InterPro" id="IPR002201">
    <property type="entry name" value="Glyco_trans_9"/>
</dbReference>
<proteinExistence type="predicted"/>
<protein>
    <submittedName>
        <fullName evidence="2">Tetratricopeptide repeat protein</fullName>
    </submittedName>
</protein>
<organism evidence="2 3">
    <name type="scientific">Pigmentiphaga aceris</name>
    <dbReference type="NCBI Taxonomy" id="1940612"/>
    <lineage>
        <taxon>Bacteria</taxon>
        <taxon>Pseudomonadati</taxon>
        <taxon>Pseudomonadota</taxon>
        <taxon>Betaproteobacteria</taxon>
        <taxon>Burkholderiales</taxon>
        <taxon>Alcaligenaceae</taxon>
        <taxon>Pigmentiphaga</taxon>
    </lineage>
</organism>
<evidence type="ECO:0000313" key="2">
    <source>
        <dbReference type="EMBL" id="QEI07446.1"/>
    </source>
</evidence>
<dbReference type="Gene3D" id="3.40.50.2000">
    <property type="entry name" value="Glycogen Phosphorylase B"/>
    <property type="match status" value="1"/>
</dbReference>
<feature type="repeat" description="TPR" evidence="1">
    <location>
        <begin position="77"/>
        <end position="110"/>
    </location>
</feature>